<sequence length="68" mass="7625">MMMMTVVMIRAQPFQSTRYGVTIDSPLAATKNHKFTHQVESFGKIPSSRDEVICLMVVSLCTDGFDLL</sequence>
<evidence type="ECO:0000313" key="2">
    <source>
        <dbReference type="Proteomes" id="UP000237347"/>
    </source>
</evidence>
<name>A0AAW0LI26_QUESU</name>
<keyword evidence="2" id="KW-1185">Reference proteome</keyword>
<reference evidence="1 2" key="1">
    <citation type="journal article" date="2018" name="Sci. Data">
        <title>The draft genome sequence of cork oak.</title>
        <authorList>
            <person name="Ramos A.M."/>
            <person name="Usie A."/>
            <person name="Barbosa P."/>
            <person name="Barros P.M."/>
            <person name="Capote T."/>
            <person name="Chaves I."/>
            <person name="Simoes F."/>
            <person name="Abreu I."/>
            <person name="Carrasquinho I."/>
            <person name="Faro C."/>
            <person name="Guimaraes J.B."/>
            <person name="Mendonca D."/>
            <person name="Nobrega F."/>
            <person name="Rodrigues L."/>
            <person name="Saibo N.J.M."/>
            <person name="Varela M.C."/>
            <person name="Egas C."/>
            <person name="Matos J."/>
            <person name="Miguel C.M."/>
            <person name="Oliveira M.M."/>
            <person name="Ricardo C.P."/>
            <person name="Goncalves S."/>
        </authorList>
    </citation>
    <scope>NUCLEOTIDE SEQUENCE [LARGE SCALE GENOMIC DNA]</scope>
    <source>
        <strain evidence="2">cv. HL8</strain>
    </source>
</reference>
<dbReference type="AlphaFoldDB" id="A0AAW0LI26"/>
<proteinExistence type="predicted"/>
<organism evidence="1 2">
    <name type="scientific">Quercus suber</name>
    <name type="common">Cork oak</name>
    <dbReference type="NCBI Taxonomy" id="58331"/>
    <lineage>
        <taxon>Eukaryota</taxon>
        <taxon>Viridiplantae</taxon>
        <taxon>Streptophyta</taxon>
        <taxon>Embryophyta</taxon>
        <taxon>Tracheophyta</taxon>
        <taxon>Spermatophyta</taxon>
        <taxon>Magnoliopsida</taxon>
        <taxon>eudicotyledons</taxon>
        <taxon>Gunneridae</taxon>
        <taxon>Pentapetalae</taxon>
        <taxon>rosids</taxon>
        <taxon>fabids</taxon>
        <taxon>Fagales</taxon>
        <taxon>Fagaceae</taxon>
        <taxon>Quercus</taxon>
    </lineage>
</organism>
<evidence type="ECO:0000313" key="1">
    <source>
        <dbReference type="EMBL" id="KAK7850840.1"/>
    </source>
</evidence>
<dbReference type="Proteomes" id="UP000237347">
    <property type="component" value="Unassembled WGS sequence"/>
</dbReference>
<accession>A0AAW0LI26</accession>
<comment type="caution">
    <text evidence="1">The sequence shown here is derived from an EMBL/GenBank/DDBJ whole genome shotgun (WGS) entry which is preliminary data.</text>
</comment>
<protein>
    <submittedName>
        <fullName evidence="1">Uncharacterized protein</fullName>
    </submittedName>
</protein>
<dbReference type="EMBL" id="PKMF04000094">
    <property type="protein sequence ID" value="KAK7850840.1"/>
    <property type="molecule type" value="Genomic_DNA"/>
</dbReference>
<gene>
    <name evidence="1" type="ORF">CFP56_043529</name>
</gene>